<feature type="compositionally biased region" description="Basic and acidic residues" evidence="2">
    <location>
        <begin position="66"/>
        <end position="90"/>
    </location>
</feature>
<dbReference type="PANTHER" id="PTHR22306">
    <property type="entry name" value="CHROMOSOME 7 OPEN READING FRAME 50"/>
    <property type="match status" value="1"/>
</dbReference>
<evidence type="ECO:0000259" key="3">
    <source>
        <dbReference type="Pfam" id="PF10180"/>
    </source>
</evidence>
<dbReference type="VEuPathDB" id="VectorBase:AFUN2_003507"/>
<proteinExistence type="predicted"/>
<dbReference type="AlphaFoldDB" id="A0A182R3K1"/>
<feature type="compositionally biased region" description="Polar residues" evidence="2">
    <location>
        <begin position="47"/>
        <end position="56"/>
    </location>
</feature>
<feature type="coiled-coil region" evidence="1">
    <location>
        <begin position="146"/>
        <end position="180"/>
    </location>
</feature>
<sequence length="274" mass="30334">MGKRNKIKHAEAATGNVAIAEELDAQQAPSVKKKGKKQLPTEMESAVATNGSSSNGVKKAIVNKKIKADKNDGKDTESKTKQKKVIKDATVEADEELISFKKSGKKRSAEPEKSNEEVPTKVSKADSKLISAGTTIDQIAGVKLNTKKAKREKRREKHAVQVAEQKKKLKEKEREEIRQYLSCWNTNRAMWKFHKLRQIHIQDHVFDEDEINADLWPIALDYLSGSKGASKDILVQKAKSIIKEGDAAAAGDGDETLQASSKYERARALIQCLG</sequence>
<dbReference type="PANTHER" id="PTHR22306:SF2">
    <property type="entry name" value="CHROMOSOME 7 OPEN READING FRAME 50"/>
    <property type="match status" value="1"/>
</dbReference>
<feature type="compositionally biased region" description="Basic and acidic residues" evidence="2">
    <location>
        <begin position="107"/>
        <end position="124"/>
    </location>
</feature>
<feature type="region of interest" description="Disordered" evidence="2">
    <location>
        <begin position="1"/>
        <end position="124"/>
    </location>
</feature>
<organism evidence="4">
    <name type="scientific">Anopheles funestus</name>
    <name type="common">African malaria mosquito</name>
    <dbReference type="NCBI Taxonomy" id="62324"/>
    <lineage>
        <taxon>Eukaryota</taxon>
        <taxon>Metazoa</taxon>
        <taxon>Ecdysozoa</taxon>
        <taxon>Arthropoda</taxon>
        <taxon>Hexapoda</taxon>
        <taxon>Insecta</taxon>
        <taxon>Pterygota</taxon>
        <taxon>Neoptera</taxon>
        <taxon>Endopterygota</taxon>
        <taxon>Diptera</taxon>
        <taxon>Nematocera</taxon>
        <taxon>Culicoidea</taxon>
        <taxon>Culicidae</taxon>
        <taxon>Anophelinae</taxon>
        <taxon>Anopheles</taxon>
    </lineage>
</organism>
<dbReference type="Pfam" id="PF10180">
    <property type="entry name" value="WKF"/>
    <property type="match status" value="1"/>
</dbReference>
<dbReference type="EnsemblMetazoa" id="AFUN000742-RA">
    <property type="protein sequence ID" value="AFUN000742-PA"/>
    <property type="gene ID" value="AFUN000742"/>
</dbReference>
<dbReference type="STRING" id="62324.A0A182R3K1"/>
<evidence type="ECO:0000256" key="1">
    <source>
        <dbReference type="SAM" id="Coils"/>
    </source>
</evidence>
<keyword evidence="1" id="KW-0175">Coiled coil</keyword>
<accession>A0A182R3K1</accession>
<protein>
    <recommendedName>
        <fullName evidence="3">WKF domain-containing protein</fullName>
    </recommendedName>
</protein>
<dbReference type="InterPro" id="IPR019327">
    <property type="entry name" value="WKF"/>
</dbReference>
<reference evidence="4" key="1">
    <citation type="submission" date="2020-05" db="UniProtKB">
        <authorList>
            <consortium name="EnsemblMetazoa"/>
        </authorList>
    </citation>
    <scope>IDENTIFICATION</scope>
    <source>
        <strain evidence="4">FUMOZ</strain>
    </source>
</reference>
<name>A0A182R3K1_ANOFN</name>
<evidence type="ECO:0000256" key="2">
    <source>
        <dbReference type="SAM" id="MobiDB-lite"/>
    </source>
</evidence>
<dbReference type="VEuPathDB" id="VectorBase:AFUN000742"/>
<evidence type="ECO:0000313" key="4">
    <source>
        <dbReference type="EnsemblMetazoa" id="AFUN000742-PA"/>
    </source>
</evidence>
<feature type="domain" description="WKF" evidence="3">
    <location>
        <begin position="179"/>
        <end position="241"/>
    </location>
</feature>